<dbReference type="SMART" id="SM00385">
    <property type="entry name" value="CYCLIN"/>
    <property type="match status" value="2"/>
</dbReference>
<dbReference type="AlphaFoldDB" id="A0AAD4N9A9"/>
<dbReference type="GO" id="GO:0016538">
    <property type="term" value="F:cyclin-dependent protein serine/threonine kinase regulator activity"/>
    <property type="evidence" value="ECO:0007669"/>
    <property type="project" value="InterPro"/>
</dbReference>
<proteinExistence type="inferred from homology"/>
<protein>
    <submittedName>
        <fullName evidence="5">Cyclin-C</fullName>
    </submittedName>
</protein>
<dbReference type="EMBL" id="JAKKPZ010000006">
    <property type="protein sequence ID" value="KAI1720263.1"/>
    <property type="molecule type" value="Genomic_DNA"/>
</dbReference>
<dbReference type="CDD" id="cd20513">
    <property type="entry name" value="CYCLIN_CCNC_rpt1"/>
    <property type="match status" value="1"/>
</dbReference>
<feature type="domain" description="Cyclin-like" evidence="4">
    <location>
        <begin position="169"/>
        <end position="257"/>
    </location>
</feature>
<dbReference type="GO" id="GO:0006357">
    <property type="term" value="P:regulation of transcription by RNA polymerase II"/>
    <property type="evidence" value="ECO:0007669"/>
    <property type="project" value="InterPro"/>
</dbReference>
<dbReference type="CDD" id="cd20514">
    <property type="entry name" value="CYCLIN_CCNC_rpt2"/>
    <property type="match status" value="1"/>
</dbReference>
<dbReference type="PANTHER" id="PTHR10026">
    <property type="entry name" value="CYCLIN"/>
    <property type="match status" value="1"/>
</dbReference>
<dbReference type="InterPro" id="IPR013763">
    <property type="entry name" value="Cyclin-like_dom"/>
</dbReference>
<comment type="caution">
    <text evidence="5">The sequence shown here is derived from an EMBL/GenBank/DDBJ whole genome shotgun (WGS) entry which is preliminary data.</text>
</comment>
<evidence type="ECO:0000313" key="5">
    <source>
        <dbReference type="EMBL" id="KAI1720263.1"/>
    </source>
</evidence>
<keyword evidence="2 3" id="KW-0195">Cyclin</keyword>
<evidence type="ECO:0000259" key="4">
    <source>
        <dbReference type="SMART" id="SM00385"/>
    </source>
</evidence>
<sequence length="300" mass="34943">MAGNFWKSSHYEQWILEKHDLLRERGEDLKILAEEEYQKIMIFFVNFIQAIGQDKNLSDKPHTSDKNQSSVRMQVIATACVYFRRFYARRSFKDVDPFLLAPTCIWLASKVEETGVLSTTKLLSAVQNALKKWPSLNQELVIRQQLLHEAEFCILEIMDCCLIVYHPYRPLSQMAQEMKASGIPKVDEIYQDAWKICNDSLRSDVALLYAPHQIALACIMSSCVINRREDDEQLKNWISEMAVDFEKITEIQQMIFNMYRVWRNFDESDQLLALLGKLPRPQAQIPSQSQQQPLSITNKT</sequence>
<keyword evidence="6" id="KW-1185">Reference proteome</keyword>
<gene>
    <name evidence="5" type="ORF">DdX_05647</name>
</gene>
<reference evidence="5" key="1">
    <citation type="submission" date="2022-01" db="EMBL/GenBank/DDBJ databases">
        <title>Genome Sequence Resource for Two Populations of Ditylenchus destructor, the Migratory Endoparasitic Phytonematode.</title>
        <authorList>
            <person name="Zhang H."/>
            <person name="Lin R."/>
            <person name="Xie B."/>
        </authorList>
    </citation>
    <scope>NUCLEOTIDE SEQUENCE</scope>
    <source>
        <strain evidence="5">BazhouSP</strain>
    </source>
</reference>
<dbReference type="PIRSF" id="PIRSF028758">
    <property type="entry name" value="Cyclin, C/H/G types"/>
    <property type="match status" value="1"/>
</dbReference>
<dbReference type="InterPro" id="IPR031658">
    <property type="entry name" value="Cyclin_C_2"/>
</dbReference>
<evidence type="ECO:0000256" key="2">
    <source>
        <dbReference type="ARBA" id="ARBA00023127"/>
    </source>
</evidence>
<organism evidence="5 6">
    <name type="scientific">Ditylenchus destructor</name>
    <dbReference type="NCBI Taxonomy" id="166010"/>
    <lineage>
        <taxon>Eukaryota</taxon>
        <taxon>Metazoa</taxon>
        <taxon>Ecdysozoa</taxon>
        <taxon>Nematoda</taxon>
        <taxon>Chromadorea</taxon>
        <taxon>Rhabditida</taxon>
        <taxon>Tylenchina</taxon>
        <taxon>Tylenchomorpha</taxon>
        <taxon>Sphaerularioidea</taxon>
        <taxon>Anguinidae</taxon>
        <taxon>Anguininae</taxon>
        <taxon>Ditylenchus</taxon>
    </lineage>
</organism>
<accession>A0AAD4N9A9</accession>
<evidence type="ECO:0000256" key="1">
    <source>
        <dbReference type="ARBA" id="ARBA00008638"/>
    </source>
</evidence>
<dbReference type="Proteomes" id="UP001201812">
    <property type="component" value="Unassembled WGS sequence"/>
</dbReference>
<dbReference type="Pfam" id="PF00134">
    <property type="entry name" value="Cyclin_N"/>
    <property type="match status" value="1"/>
</dbReference>
<dbReference type="Gene3D" id="1.10.472.10">
    <property type="entry name" value="Cyclin-like"/>
    <property type="match status" value="2"/>
</dbReference>
<dbReference type="InterPro" id="IPR006671">
    <property type="entry name" value="Cyclin_N"/>
</dbReference>
<comment type="similarity">
    <text evidence="1">Belongs to the cyclin family. Cyclin C subfamily.</text>
</comment>
<feature type="domain" description="Cyclin-like" evidence="4">
    <location>
        <begin position="46"/>
        <end position="156"/>
    </location>
</feature>
<dbReference type="InterPro" id="IPR036915">
    <property type="entry name" value="Cyclin-like_sf"/>
</dbReference>
<evidence type="ECO:0000313" key="6">
    <source>
        <dbReference type="Proteomes" id="UP001201812"/>
    </source>
</evidence>
<evidence type="ECO:0000256" key="3">
    <source>
        <dbReference type="RuleBase" id="RU000383"/>
    </source>
</evidence>
<name>A0AAD4N9A9_9BILA</name>
<dbReference type="SUPFAM" id="SSF47954">
    <property type="entry name" value="Cyclin-like"/>
    <property type="match status" value="2"/>
</dbReference>
<dbReference type="Pfam" id="PF16899">
    <property type="entry name" value="Cyclin_C_2"/>
    <property type="match status" value="1"/>
</dbReference>
<dbReference type="InterPro" id="IPR043198">
    <property type="entry name" value="Cyclin/Ssn8"/>
</dbReference>